<evidence type="ECO:0000313" key="3">
    <source>
        <dbReference type="Proteomes" id="UP000183567"/>
    </source>
</evidence>
<accession>A0A1J8QRK2</accession>
<proteinExistence type="predicted"/>
<gene>
    <name evidence="2" type="ORF">AZE42_06701</name>
</gene>
<dbReference type="EMBL" id="LVVM01004824">
    <property type="protein sequence ID" value="OJA12050.1"/>
    <property type="molecule type" value="Genomic_DNA"/>
</dbReference>
<sequence>MGSIHEATHRKSRTRSTITRDRVDSRWHSPSIGGQWFHTGVGYIHLEPGRP</sequence>
<feature type="region of interest" description="Disordered" evidence="1">
    <location>
        <begin position="1"/>
        <end position="22"/>
    </location>
</feature>
<evidence type="ECO:0000256" key="1">
    <source>
        <dbReference type="SAM" id="MobiDB-lite"/>
    </source>
</evidence>
<dbReference type="Proteomes" id="UP000183567">
    <property type="component" value="Unassembled WGS sequence"/>
</dbReference>
<comment type="caution">
    <text evidence="2">The sequence shown here is derived from an EMBL/GenBank/DDBJ whole genome shotgun (WGS) entry which is preliminary data.</text>
</comment>
<protein>
    <submittedName>
        <fullName evidence="2">Uncharacterized protein</fullName>
    </submittedName>
</protein>
<organism evidence="2 3">
    <name type="scientific">Rhizopogon vesiculosus</name>
    <dbReference type="NCBI Taxonomy" id="180088"/>
    <lineage>
        <taxon>Eukaryota</taxon>
        <taxon>Fungi</taxon>
        <taxon>Dikarya</taxon>
        <taxon>Basidiomycota</taxon>
        <taxon>Agaricomycotina</taxon>
        <taxon>Agaricomycetes</taxon>
        <taxon>Agaricomycetidae</taxon>
        <taxon>Boletales</taxon>
        <taxon>Suillineae</taxon>
        <taxon>Rhizopogonaceae</taxon>
        <taxon>Rhizopogon</taxon>
    </lineage>
</organism>
<keyword evidence="3" id="KW-1185">Reference proteome</keyword>
<reference evidence="2 3" key="1">
    <citation type="submission" date="2016-03" db="EMBL/GenBank/DDBJ databases">
        <title>Comparative genomics of the ectomycorrhizal sister species Rhizopogon vinicolor and Rhizopogon vesiculosus (Basidiomycota: Boletales) reveals a divergence of the mating type B locus.</title>
        <authorList>
            <person name="Mujic A.B."/>
            <person name="Kuo A."/>
            <person name="Tritt A."/>
            <person name="Lipzen A."/>
            <person name="Chen C."/>
            <person name="Johnson J."/>
            <person name="Sharma A."/>
            <person name="Barry K."/>
            <person name="Grigoriev I.V."/>
            <person name="Spatafora J.W."/>
        </authorList>
    </citation>
    <scope>NUCLEOTIDE SEQUENCE [LARGE SCALE GENOMIC DNA]</scope>
    <source>
        <strain evidence="2 3">AM-OR11-056</strain>
    </source>
</reference>
<name>A0A1J8QRK2_9AGAM</name>
<dbReference type="AlphaFoldDB" id="A0A1J8QRK2"/>
<evidence type="ECO:0000313" key="2">
    <source>
        <dbReference type="EMBL" id="OJA12050.1"/>
    </source>
</evidence>